<dbReference type="Gene3D" id="1.10.1330.10">
    <property type="entry name" value="Dockerin domain"/>
    <property type="match status" value="3"/>
</dbReference>
<dbReference type="InterPro" id="IPR036439">
    <property type="entry name" value="Dockerin_dom_sf"/>
</dbReference>
<evidence type="ECO:0000313" key="3">
    <source>
        <dbReference type="EMBL" id="AEV69855.1"/>
    </source>
</evidence>
<proteinExistence type="predicted"/>
<accession>G8LXD7</accession>
<feature type="domain" description="Dockerin" evidence="2">
    <location>
        <begin position="35"/>
        <end position="102"/>
    </location>
</feature>
<dbReference type="InterPro" id="IPR018247">
    <property type="entry name" value="EF_Hand_1_Ca_BS"/>
</dbReference>
<protein>
    <submittedName>
        <fullName evidence="3">Dockerin-like protein</fullName>
    </submittedName>
</protein>
<keyword evidence="4" id="KW-1185">Reference proteome</keyword>
<feature type="signal peptide" evidence="1">
    <location>
        <begin position="1"/>
        <end position="33"/>
    </location>
</feature>
<dbReference type="PROSITE" id="PS00018">
    <property type="entry name" value="EF_HAND_1"/>
    <property type="match status" value="2"/>
</dbReference>
<evidence type="ECO:0000313" key="4">
    <source>
        <dbReference type="Proteomes" id="UP000005435"/>
    </source>
</evidence>
<dbReference type="InterPro" id="IPR016134">
    <property type="entry name" value="Dockerin_dom"/>
</dbReference>
<evidence type="ECO:0000259" key="2">
    <source>
        <dbReference type="PROSITE" id="PS51766"/>
    </source>
</evidence>
<dbReference type="GO" id="GO:0004553">
    <property type="term" value="F:hydrolase activity, hydrolyzing O-glycosyl compounds"/>
    <property type="evidence" value="ECO:0007669"/>
    <property type="project" value="InterPro"/>
</dbReference>
<dbReference type="GO" id="GO:0000272">
    <property type="term" value="P:polysaccharide catabolic process"/>
    <property type="evidence" value="ECO:0007669"/>
    <property type="project" value="InterPro"/>
</dbReference>
<dbReference type="KEGG" id="ccl:Clocl_3356"/>
<gene>
    <name evidence="3" type="ordered locus">Clocl_3356</name>
</gene>
<dbReference type="PROSITE" id="PS51766">
    <property type="entry name" value="DOCKERIN"/>
    <property type="match status" value="2"/>
</dbReference>
<feature type="domain" description="Dockerin" evidence="2">
    <location>
        <begin position="170"/>
        <end position="240"/>
    </location>
</feature>
<dbReference type="SUPFAM" id="SSF63446">
    <property type="entry name" value="Type I dockerin domain"/>
    <property type="match status" value="3"/>
</dbReference>
<sequence precursor="true">MKKLFSRRLCFLSAVVFLLSVAFFISAPFTVFADSSGSKGDINGDGVIDGADFELLRYYFLGMRKLSESQLEQADINNDGVVDIEDLNYFPRVLPVVYDIPTPGLIWVEIPEGKGDINDDGVVDYLDTVLFKEALLGMRKLSESQFEQADINNDGELDRNDFEAFPRIPRGTVFGDINNSDTLDSFDLALFKAYLLGMAEIEPDPQKKYIWDANADGNINSIDYAMLKRYFLGILIELPIQMCVEI</sequence>
<reference evidence="4" key="1">
    <citation type="submission" date="2011-12" db="EMBL/GenBank/DDBJ databases">
        <title>Complete sequence of Clostridium clariflavum DSM 19732.</title>
        <authorList>
            <consortium name="US DOE Joint Genome Institute"/>
            <person name="Lucas S."/>
            <person name="Han J."/>
            <person name="Lapidus A."/>
            <person name="Cheng J.-F."/>
            <person name="Goodwin L."/>
            <person name="Pitluck S."/>
            <person name="Peters L."/>
            <person name="Teshima H."/>
            <person name="Detter J.C."/>
            <person name="Han C."/>
            <person name="Tapia R."/>
            <person name="Land M."/>
            <person name="Hauser L."/>
            <person name="Kyrpides N."/>
            <person name="Ivanova N."/>
            <person name="Pagani I."/>
            <person name="Kitzmiller T."/>
            <person name="Lynd L."/>
            <person name="Izquierdo J."/>
            <person name="Woyke T."/>
        </authorList>
    </citation>
    <scope>NUCLEOTIDE SEQUENCE [LARGE SCALE GENOMIC DNA]</scope>
    <source>
        <strain evidence="4">DSM 19732 / NBRC 101661 / EBR45</strain>
    </source>
</reference>
<organism evidence="3 4">
    <name type="scientific">Acetivibrio clariflavus (strain DSM 19732 / NBRC 101661 / EBR45)</name>
    <name type="common">Clostridium clariflavum</name>
    <dbReference type="NCBI Taxonomy" id="720554"/>
    <lineage>
        <taxon>Bacteria</taxon>
        <taxon>Bacillati</taxon>
        <taxon>Bacillota</taxon>
        <taxon>Clostridia</taxon>
        <taxon>Eubacteriales</taxon>
        <taxon>Oscillospiraceae</taxon>
        <taxon>Acetivibrio</taxon>
    </lineage>
</organism>
<dbReference type="eggNOG" id="ENOG503491F">
    <property type="taxonomic scope" value="Bacteria"/>
</dbReference>
<reference evidence="3 4" key="2">
    <citation type="journal article" date="2012" name="Stand. Genomic Sci.">
        <title>Complete Genome Sequence of Clostridium clariflavum DSM 19732.</title>
        <authorList>
            <person name="Izquierdo J.A."/>
            <person name="Goodwin L."/>
            <person name="Davenport K.W."/>
            <person name="Teshima H."/>
            <person name="Bruce D."/>
            <person name="Detter C."/>
            <person name="Tapia R."/>
            <person name="Han S."/>
            <person name="Land M."/>
            <person name="Hauser L."/>
            <person name="Jeffries C.D."/>
            <person name="Han J."/>
            <person name="Pitluck S."/>
            <person name="Nolan M."/>
            <person name="Chen A."/>
            <person name="Huntemann M."/>
            <person name="Mavromatis K."/>
            <person name="Mikhailova N."/>
            <person name="Liolios K."/>
            <person name="Woyke T."/>
            <person name="Lynd L.R."/>
        </authorList>
    </citation>
    <scope>NUCLEOTIDE SEQUENCE [LARGE SCALE GENOMIC DNA]</scope>
    <source>
        <strain evidence="4">DSM 19732 / NBRC 101661 / EBR45</strain>
    </source>
</reference>
<evidence type="ECO:0000256" key="1">
    <source>
        <dbReference type="SAM" id="SignalP"/>
    </source>
</evidence>
<keyword evidence="1" id="KW-0732">Signal</keyword>
<dbReference type="OrthoDB" id="468550at2"/>
<dbReference type="CDD" id="cd14256">
    <property type="entry name" value="Dockerin_I"/>
    <property type="match status" value="3"/>
</dbReference>
<dbReference type="RefSeq" id="WP_014256387.1">
    <property type="nucleotide sequence ID" value="NC_016627.1"/>
</dbReference>
<dbReference type="EMBL" id="CP003065">
    <property type="protein sequence ID" value="AEV69855.1"/>
    <property type="molecule type" value="Genomic_DNA"/>
</dbReference>
<dbReference type="Pfam" id="PF00404">
    <property type="entry name" value="Dockerin_1"/>
    <property type="match status" value="3"/>
</dbReference>
<dbReference type="Proteomes" id="UP000005435">
    <property type="component" value="Chromosome"/>
</dbReference>
<name>G8LXD7_ACECE</name>
<dbReference type="AlphaFoldDB" id="G8LXD7"/>
<dbReference type="InterPro" id="IPR002105">
    <property type="entry name" value="Dockerin_1_rpt"/>
</dbReference>
<feature type="chain" id="PRO_5003510874" evidence="1">
    <location>
        <begin position="34"/>
        <end position="246"/>
    </location>
</feature>
<dbReference type="HOGENOM" id="CLU_1127542_0_0_9"/>